<dbReference type="Pfam" id="PF00743">
    <property type="entry name" value="FMO-like"/>
    <property type="match status" value="2"/>
</dbReference>
<evidence type="ECO:0000256" key="2">
    <source>
        <dbReference type="ARBA" id="ARBA00022630"/>
    </source>
</evidence>
<keyword evidence="7" id="KW-0503">Monooxygenase</keyword>
<keyword evidence="5" id="KW-0560">Oxidoreductase</keyword>
<keyword evidence="3" id="KW-0274">FAD</keyword>
<keyword evidence="4" id="KW-0521">NADP</keyword>
<evidence type="ECO:0000313" key="8">
    <source>
        <dbReference type="Proteomes" id="UP000285405"/>
    </source>
</evidence>
<sequence length="588" mass="66581">MRVAVIGGGPSGLTTLKHLLTAHNFFPGIDPIEARLFESEDSIGGTFRYRTYENAEVGLCSLAMLHYTDFRYPIEAPDFLSTKEYCNYLVTYCKKFNLFPQIQLNTRVIRVQRNDENDTKHIIHTLRAGEVSRWACDAVAICSGLHVIPNIPDIPGLSNVPLTLHSSEFKNTQQLGTEKNILILGSGETGMDIAYLAIKAKTRSVTLSHRDGFFCAPKRAPETYFFGIAPSSTSRGNVPYDVGAASLFDTSYVHPILRNSFLPWEYYDRFAKYTTWLVSGTKAGLDQWIGEISPERFHASKIFFNKSTKAVPYISAQYRRSSIINSLRSFVTHVPIIDTKGKKIDLAPWPRKIKENGVVEFIENGRSEADFMRKKICKPDIVILATGYKQCFSFLDDDYPRASEANIRSIWKEGYKTVSFIGFVRPSFGAIPPLAELQAQLWIAMLLNRIPSPVLPIDTAHYRLQTPRDSRISYGVDHESYAYQLALDMGATASFTQVILLGWKTMLSWALGANINAKFRLVGPWKWSGAKEVMEGEVWDTITRRRFFFGHVTLSLLPILLFGSLNTILFVFTIIYEGLERLFYRIRG</sequence>
<evidence type="ECO:0000256" key="1">
    <source>
        <dbReference type="ARBA" id="ARBA00009183"/>
    </source>
</evidence>
<dbReference type="InterPro" id="IPR000960">
    <property type="entry name" value="Flavin_mOase"/>
</dbReference>
<dbReference type="InterPro" id="IPR020946">
    <property type="entry name" value="Flavin_mOase-like"/>
</dbReference>
<dbReference type="GO" id="GO:0004499">
    <property type="term" value="F:N,N-dimethylaniline monooxygenase activity"/>
    <property type="evidence" value="ECO:0007669"/>
    <property type="project" value="InterPro"/>
</dbReference>
<evidence type="ECO:0000256" key="4">
    <source>
        <dbReference type="ARBA" id="ARBA00022857"/>
    </source>
</evidence>
<dbReference type="OrthoDB" id="66881at2759"/>
<organism evidence="7 8">
    <name type="scientific">Golovinomyces cichoracearum</name>
    <dbReference type="NCBI Taxonomy" id="62708"/>
    <lineage>
        <taxon>Eukaryota</taxon>
        <taxon>Fungi</taxon>
        <taxon>Dikarya</taxon>
        <taxon>Ascomycota</taxon>
        <taxon>Pezizomycotina</taxon>
        <taxon>Leotiomycetes</taxon>
        <taxon>Erysiphales</taxon>
        <taxon>Erysiphaceae</taxon>
        <taxon>Golovinomyces</taxon>
    </lineage>
</organism>
<dbReference type="AlphaFoldDB" id="A0A420H790"/>
<dbReference type="GO" id="GO:0050661">
    <property type="term" value="F:NADP binding"/>
    <property type="evidence" value="ECO:0007669"/>
    <property type="project" value="InterPro"/>
</dbReference>
<evidence type="ECO:0000313" key="7">
    <source>
        <dbReference type="EMBL" id="RKF53263.1"/>
    </source>
</evidence>
<dbReference type="InterPro" id="IPR050346">
    <property type="entry name" value="FMO-like"/>
</dbReference>
<reference evidence="7 8" key="1">
    <citation type="journal article" date="2018" name="BMC Genomics">
        <title>Comparative genome analyses reveal sequence features reflecting distinct modes of host-adaptation between dicot and monocot powdery mildew.</title>
        <authorList>
            <person name="Wu Y."/>
            <person name="Ma X."/>
            <person name="Pan Z."/>
            <person name="Kale S.D."/>
            <person name="Song Y."/>
            <person name="King H."/>
            <person name="Zhang Q."/>
            <person name="Presley C."/>
            <person name="Deng X."/>
            <person name="Wei C.I."/>
            <person name="Xiao S."/>
        </authorList>
    </citation>
    <scope>NUCLEOTIDE SEQUENCE [LARGE SCALE GENOMIC DNA]</scope>
    <source>
        <strain evidence="7">UCSC1</strain>
    </source>
</reference>
<keyword evidence="2" id="KW-0285">Flavoprotein</keyword>
<keyword evidence="6" id="KW-0812">Transmembrane</keyword>
<dbReference type="Gene3D" id="3.50.50.60">
    <property type="entry name" value="FAD/NAD(P)-binding domain"/>
    <property type="match status" value="3"/>
</dbReference>
<feature type="transmembrane region" description="Helical" evidence="6">
    <location>
        <begin position="556"/>
        <end position="579"/>
    </location>
</feature>
<proteinExistence type="inferred from homology"/>
<dbReference type="PRINTS" id="PR00370">
    <property type="entry name" value="FMOXYGENASE"/>
</dbReference>
<keyword evidence="6" id="KW-1133">Transmembrane helix</keyword>
<dbReference type="GO" id="GO:0050660">
    <property type="term" value="F:flavin adenine dinucleotide binding"/>
    <property type="evidence" value="ECO:0007669"/>
    <property type="project" value="InterPro"/>
</dbReference>
<keyword evidence="6" id="KW-0472">Membrane</keyword>
<comment type="similarity">
    <text evidence="1">Belongs to the FMO family.</text>
</comment>
<dbReference type="PANTHER" id="PTHR23023">
    <property type="entry name" value="DIMETHYLANILINE MONOOXYGENASE"/>
    <property type="match status" value="1"/>
</dbReference>
<dbReference type="PIRSF" id="PIRSF000332">
    <property type="entry name" value="FMO"/>
    <property type="match status" value="1"/>
</dbReference>
<dbReference type="EMBL" id="MCBR01022290">
    <property type="protein sequence ID" value="RKF53263.1"/>
    <property type="molecule type" value="Genomic_DNA"/>
</dbReference>
<name>A0A420H790_9PEZI</name>
<dbReference type="Proteomes" id="UP000285405">
    <property type="component" value="Unassembled WGS sequence"/>
</dbReference>
<comment type="caution">
    <text evidence="7">The sequence shown here is derived from an EMBL/GenBank/DDBJ whole genome shotgun (WGS) entry which is preliminary data.</text>
</comment>
<evidence type="ECO:0000256" key="3">
    <source>
        <dbReference type="ARBA" id="ARBA00022827"/>
    </source>
</evidence>
<protein>
    <submittedName>
        <fullName evidence="7">Dimethylaniline monooxygenase 2</fullName>
    </submittedName>
</protein>
<dbReference type="InterPro" id="IPR036188">
    <property type="entry name" value="FAD/NAD-bd_sf"/>
</dbReference>
<gene>
    <name evidence="7" type="ORF">GcC1_222021</name>
</gene>
<evidence type="ECO:0000256" key="5">
    <source>
        <dbReference type="ARBA" id="ARBA00023002"/>
    </source>
</evidence>
<evidence type="ECO:0000256" key="6">
    <source>
        <dbReference type="SAM" id="Phobius"/>
    </source>
</evidence>
<accession>A0A420H790</accession>
<dbReference type="SUPFAM" id="SSF51905">
    <property type="entry name" value="FAD/NAD(P)-binding domain"/>
    <property type="match status" value="1"/>
</dbReference>